<evidence type="ECO:0000256" key="1">
    <source>
        <dbReference type="SAM" id="MobiDB-lite"/>
    </source>
</evidence>
<evidence type="ECO:0000313" key="2">
    <source>
        <dbReference type="EMBL" id="JAS33526.1"/>
    </source>
</evidence>
<dbReference type="AlphaFoldDB" id="A0A1B6E6G2"/>
<gene>
    <name evidence="2" type="ORF">g.5966</name>
</gene>
<name>A0A1B6E6G2_9HEMI</name>
<feature type="compositionally biased region" description="Basic and acidic residues" evidence="1">
    <location>
        <begin position="94"/>
        <end position="107"/>
    </location>
</feature>
<feature type="region of interest" description="Disordered" evidence="1">
    <location>
        <begin position="94"/>
        <end position="133"/>
    </location>
</feature>
<feature type="compositionally biased region" description="Basic and acidic residues" evidence="1">
    <location>
        <begin position="34"/>
        <end position="65"/>
    </location>
</feature>
<reference evidence="2" key="1">
    <citation type="submission" date="2015-12" db="EMBL/GenBank/DDBJ databases">
        <title>De novo transcriptome assembly of four potential Pierce s Disease insect vectors from Arizona vineyards.</title>
        <authorList>
            <person name="Tassone E.E."/>
        </authorList>
    </citation>
    <scope>NUCLEOTIDE SEQUENCE</scope>
</reference>
<accession>A0A1B6E6G2</accession>
<protein>
    <submittedName>
        <fullName evidence="2">Uncharacterized protein</fullName>
    </submittedName>
</protein>
<proteinExistence type="predicted"/>
<feature type="region of interest" description="Disordered" evidence="1">
    <location>
        <begin position="25"/>
        <end position="65"/>
    </location>
</feature>
<sequence length="141" mass="16733">MANKQKSKDTRQKVKKIITKKVNRNIKKKCLRVRSSDKYKSEISVSKKESKQPRLSSEKKVQRHPKVEIKRKDISNLKDRDEIDENHILDDSLSEDEVRKEHNDIKKSINNRKQIRQPNKKTKPPVIGKNLDKHRVVKIHK</sequence>
<feature type="compositionally biased region" description="Basic residues" evidence="1">
    <location>
        <begin position="109"/>
        <end position="123"/>
    </location>
</feature>
<dbReference type="EMBL" id="GEDC01003772">
    <property type="protein sequence ID" value="JAS33526.1"/>
    <property type="molecule type" value="Transcribed_RNA"/>
</dbReference>
<organism evidence="2">
    <name type="scientific">Clastoptera arizonana</name>
    <name type="common">Arizona spittle bug</name>
    <dbReference type="NCBI Taxonomy" id="38151"/>
    <lineage>
        <taxon>Eukaryota</taxon>
        <taxon>Metazoa</taxon>
        <taxon>Ecdysozoa</taxon>
        <taxon>Arthropoda</taxon>
        <taxon>Hexapoda</taxon>
        <taxon>Insecta</taxon>
        <taxon>Pterygota</taxon>
        <taxon>Neoptera</taxon>
        <taxon>Paraneoptera</taxon>
        <taxon>Hemiptera</taxon>
        <taxon>Auchenorrhyncha</taxon>
        <taxon>Cercopoidea</taxon>
        <taxon>Clastopteridae</taxon>
        <taxon>Clastoptera</taxon>
    </lineage>
</organism>